<dbReference type="PROSITE" id="PS50164">
    <property type="entry name" value="GIY_YIG"/>
    <property type="match status" value="1"/>
</dbReference>
<proteinExistence type="predicted"/>
<dbReference type="Proteomes" id="UP000231267">
    <property type="component" value="Unassembled WGS sequence"/>
</dbReference>
<dbReference type="Pfam" id="PF01541">
    <property type="entry name" value="GIY-YIG"/>
    <property type="match status" value="1"/>
</dbReference>
<dbReference type="Gene3D" id="3.40.1440.10">
    <property type="entry name" value="GIY-YIG endonuclease"/>
    <property type="match status" value="1"/>
</dbReference>
<evidence type="ECO:0000259" key="1">
    <source>
        <dbReference type="PROSITE" id="PS50164"/>
    </source>
</evidence>
<dbReference type="SUPFAM" id="SSF82771">
    <property type="entry name" value="GIY-YIG endonuclease"/>
    <property type="match status" value="1"/>
</dbReference>
<protein>
    <submittedName>
        <fullName evidence="2">Excinuclease ABC subunit C</fullName>
    </submittedName>
</protein>
<comment type="caution">
    <text evidence="2">The sequence shown here is derived from an EMBL/GenBank/DDBJ whole genome shotgun (WGS) entry which is preliminary data.</text>
</comment>
<dbReference type="EMBL" id="PFGP01000017">
    <property type="protein sequence ID" value="PIW66925.1"/>
    <property type="molecule type" value="Genomic_DNA"/>
</dbReference>
<name>A0A2J0LGG5_9BACT</name>
<sequence length="80" mass="9501">MYMVYILKSINNSRRYYIGLTADLDRSLKERNAEKSGYSSRYSPWKVETYITFKNKVIAEKFEKYLKEGSGQAFLTKRLI</sequence>
<dbReference type="AlphaFoldDB" id="A0A2J0LGG5"/>
<feature type="domain" description="GIY-YIG" evidence="1">
    <location>
        <begin position="1"/>
        <end position="76"/>
    </location>
</feature>
<organism evidence="2 3">
    <name type="scientific">Candidatus Taenaricola geysiri</name>
    <dbReference type="NCBI Taxonomy" id="1974752"/>
    <lineage>
        <taxon>Bacteria</taxon>
        <taxon>Pseudomonadati</taxon>
        <taxon>Candidatus Omnitrophota</taxon>
        <taxon>Candidatus Taenaricola</taxon>
    </lineage>
</organism>
<dbReference type="InterPro" id="IPR035901">
    <property type="entry name" value="GIY-YIG_endonuc_sf"/>
</dbReference>
<reference evidence="2 3" key="1">
    <citation type="submission" date="2017-09" db="EMBL/GenBank/DDBJ databases">
        <title>Depth-based differentiation of microbial function through sediment-hosted aquifers and enrichment of novel symbionts in the deep terrestrial subsurface.</title>
        <authorList>
            <person name="Probst A.J."/>
            <person name="Ladd B."/>
            <person name="Jarett J.K."/>
            <person name="Geller-Mcgrath D.E."/>
            <person name="Sieber C.M."/>
            <person name="Emerson J.B."/>
            <person name="Anantharaman K."/>
            <person name="Thomas B.C."/>
            <person name="Malmstrom R."/>
            <person name="Stieglmeier M."/>
            <person name="Klingl A."/>
            <person name="Woyke T."/>
            <person name="Ryan C.M."/>
            <person name="Banfield J.F."/>
        </authorList>
    </citation>
    <scope>NUCLEOTIDE SEQUENCE [LARGE SCALE GENOMIC DNA]</scope>
    <source>
        <strain evidence="2">CG12_big_fil_rev_8_21_14_0_65_43_15</strain>
    </source>
</reference>
<evidence type="ECO:0000313" key="2">
    <source>
        <dbReference type="EMBL" id="PIW66925.1"/>
    </source>
</evidence>
<evidence type="ECO:0000313" key="3">
    <source>
        <dbReference type="Proteomes" id="UP000231267"/>
    </source>
</evidence>
<dbReference type="InterPro" id="IPR000305">
    <property type="entry name" value="GIY-YIG_endonuc"/>
</dbReference>
<accession>A0A2J0LGG5</accession>
<gene>
    <name evidence="2" type="ORF">COW11_00665</name>
</gene>